<sequence length="140" mass="15317">MITAYGCGGALENGTIPPTLSCDTLPAQKGDGLGAITYASRSTPIVQDNARPRTALITQDIQRHVQTLPWPARSPDLSPIEHVWDQLKRQMPLCYSVHNLEVDVQDVWVHLPQDNIRRLINAMPGRVEACIAAGGGPTHY</sequence>
<gene>
    <name evidence="1" type="ORF">AVEN_215505_1</name>
</gene>
<organism evidence="1 2">
    <name type="scientific">Araneus ventricosus</name>
    <name type="common">Orbweaver spider</name>
    <name type="synonym">Epeira ventricosa</name>
    <dbReference type="NCBI Taxonomy" id="182803"/>
    <lineage>
        <taxon>Eukaryota</taxon>
        <taxon>Metazoa</taxon>
        <taxon>Ecdysozoa</taxon>
        <taxon>Arthropoda</taxon>
        <taxon>Chelicerata</taxon>
        <taxon>Arachnida</taxon>
        <taxon>Araneae</taxon>
        <taxon>Araneomorphae</taxon>
        <taxon>Entelegynae</taxon>
        <taxon>Araneoidea</taxon>
        <taxon>Araneidae</taxon>
        <taxon>Araneus</taxon>
    </lineage>
</organism>
<dbReference type="OrthoDB" id="25402at2759"/>
<evidence type="ECO:0000313" key="2">
    <source>
        <dbReference type="Proteomes" id="UP000499080"/>
    </source>
</evidence>
<dbReference type="GO" id="GO:0003676">
    <property type="term" value="F:nucleic acid binding"/>
    <property type="evidence" value="ECO:0007669"/>
    <property type="project" value="InterPro"/>
</dbReference>
<dbReference type="Proteomes" id="UP000499080">
    <property type="component" value="Unassembled WGS sequence"/>
</dbReference>
<dbReference type="AlphaFoldDB" id="A0A4Y2BER0"/>
<name>A0A4Y2BER0_ARAVE</name>
<keyword evidence="2" id="KW-1185">Reference proteome</keyword>
<protein>
    <recommendedName>
        <fullName evidence="3">Tc1-like transposase DDE domain-containing protein</fullName>
    </recommendedName>
</protein>
<dbReference type="EMBL" id="BGPR01000074">
    <property type="protein sequence ID" value="GBL90762.1"/>
    <property type="molecule type" value="Genomic_DNA"/>
</dbReference>
<evidence type="ECO:0008006" key="3">
    <source>
        <dbReference type="Google" id="ProtNLM"/>
    </source>
</evidence>
<accession>A0A4Y2BER0</accession>
<evidence type="ECO:0000313" key="1">
    <source>
        <dbReference type="EMBL" id="GBL90762.1"/>
    </source>
</evidence>
<comment type="caution">
    <text evidence="1">The sequence shown here is derived from an EMBL/GenBank/DDBJ whole genome shotgun (WGS) entry which is preliminary data.</text>
</comment>
<proteinExistence type="predicted"/>
<dbReference type="Gene3D" id="3.30.420.10">
    <property type="entry name" value="Ribonuclease H-like superfamily/Ribonuclease H"/>
    <property type="match status" value="1"/>
</dbReference>
<reference evidence="1 2" key="1">
    <citation type="journal article" date="2019" name="Sci. Rep.">
        <title>Orb-weaving spider Araneus ventricosus genome elucidates the spidroin gene catalogue.</title>
        <authorList>
            <person name="Kono N."/>
            <person name="Nakamura H."/>
            <person name="Ohtoshi R."/>
            <person name="Moran D.A.P."/>
            <person name="Shinohara A."/>
            <person name="Yoshida Y."/>
            <person name="Fujiwara M."/>
            <person name="Mori M."/>
            <person name="Tomita M."/>
            <person name="Arakawa K."/>
        </authorList>
    </citation>
    <scope>NUCLEOTIDE SEQUENCE [LARGE SCALE GENOMIC DNA]</scope>
</reference>
<dbReference type="InterPro" id="IPR036397">
    <property type="entry name" value="RNaseH_sf"/>
</dbReference>